<sequence length="425" mass="49520">MKKLLIIILAFYLNAANLHFTLYKKNGEQGNTLLVIGGIHGNEPGGYYAPSFLIRYYDINKGSLWIVPNLNFDSIVKFRRGVYGDMNRKFAFIDKKDKDYNIVEDIKKIILNPKIDMVLNLHDGHGFYRNSWQNSIFNPAAWGQTCIIDQEKIKTNKFGNLGDIARKVSSCLNTDLKKNYHFFNVKNTKTKFKDEQMRLSLTYFAITHGKPAFAIETSKNIKDLPTKIYYQLRAIEEFMKIVGIKYTRNFDLTIPEIKKLLKKEDYVIINGNTILPVKNIDKVINFFPLTSKQITFKSSNPLVAVVKEKNYYVLYEGYNRHAVLYPQYFKNFCKIKKIKIEIDGQKKEITVPSIVKVDKYFKVLSDKRINVIGYSSKQNEAYKKITKDKLIKKYAVDKNHKMFRVEIYDKDSFCGMFLVDFGGKK</sequence>
<dbReference type="InterPro" id="IPR031489">
    <property type="entry name" value="Peptidase_M99"/>
</dbReference>
<proteinExistence type="predicted"/>
<dbReference type="Pfam" id="PF17033">
    <property type="entry name" value="Peptidase_M99"/>
    <property type="match status" value="1"/>
</dbReference>
<reference evidence="3 4" key="1">
    <citation type="journal article" date="2009" name="PLoS Genet.">
        <title>Adaptations to submarine hydrothermal environments exemplified by the genome of Nautilia profundicola.</title>
        <authorList>
            <person name="Campbell B.J."/>
            <person name="Smith J.L."/>
            <person name="Hanson T.E."/>
            <person name="Klotz M.G."/>
            <person name="Stein L.Y."/>
            <person name="Lee C.K."/>
            <person name="Wu D."/>
            <person name="Robinson J.M."/>
            <person name="Khouri H.M."/>
            <person name="Eisen J.A."/>
            <person name="Cary S.C."/>
        </authorList>
    </citation>
    <scope>NUCLEOTIDE SEQUENCE [LARGE SCALE GENOMIC DNA]</scope>
    <source>
        <strain evidence="4">ATCC BAA-1463 / DSM 18972 / AmH</strain>
    </source>
</reference>
<name>B9L639_NAUPA</name>
<evidence type="ECO:0000313" key="3">
    <source>
        <dbReference type="EMBL" id="ACM93771.1"/>
    </source>
</evidence>
<organism evidence="3 4">
    <name type="scientific">Nautilia profundicola (strain ATCC BAA-1463 / DSM 18972 / AmH)</name>
    <dbReference type="NCBI Taxonomy" id="598659"/>
    <lineage>
        <taxon>Bacteria</taxon>
        <taxon>Pseudomonadati</taxon>
        <taxon>Campylobacterota</taxon>
        <taxon>Epsilonproteobacteria</taxon>
        <taxon>Nautiliales</taxon>
        <taxon>Nautiliaceae</taxon>
        <taxon>Nautilia</taxon>
    </lineage>
</organism>
<dbReference type="OrthoDB" id="10830at2"/>
<dbReference type="InterPro" id="IPR033397">
    <property type="entry name" value="Metallo_peptidase_C"/>
</dbReference>
<protein>
    <submittedName>
        <fullName evidence="3">Periplasmic protein</fullName>
    </submittedName>
</protein>
<dbReference type="RefSeq" id="WP_015902823.1">
    <property type="nucleotide sequence ID" value="NC_012115.1"/>
</dbReference>
<dbReference type="STRING" id="598659.NAMH_1435"/>
<dbReference type="SUPFAM" id="SSF53187">
    <property type="entry name" value="Zn-dependent exopeptidases"/>
    <property type="match status" value="1"/>
</dbReference>
<feature type="domain" description="Metallo-carboxypeptidase C-terminal" evidence="2">
    <location>
        <begin position="335"/>
        <end position="421"/>
    </location>
</feature>
<keyword evidence="4" id="KW-1185">Reference proteome</keyword>
<feature type="domain" description="D,L-carboxypeptidase peptidase" evidence="1">
    <location>
        <begin position="27"/>
        <end position="260"/>
    </location>
</feature>
<dbReference type="HOGENOM" id="CLU_632596_0_0_7"/>
<evidence type="ECO:0000259" key="2">
    <source>
        <dbReference type="Pfam" id="PF17129"/>
    </source>
</evidence>
<evidence type="ECO:0000259" key="1">
    <source>
        <dbReference type="Pfam" id="PF17033"/>
    </source>
</evidence>
<gene>
    <name evidence="3" type="ordered locus">NAMH_1435</name>
</gene>
<dbReference type="EMBL" id="CP001279">
    <property type="protein sequence ID" value="ACM93771.1"/>
    <property type="molecule type" value="Genomic_DNA"/>
</dbReference>
<evidence type="ECO:0000313" key="4">
    <source>
        <dbReference type="Proteomes" id="UP000000448"/>
    </source>
</evidence>
<dbReference type="Proteomes" id="UP000000448">
    <property type="component" value="Chromosome"/>
</dbReference>
<accession>B9L639</accession>
<dbReference type="eggNOG" id="COG3608">
    <property type="taxonomic scope" value="Bacteria"/>
</dbReference>
<dbReference type="Pfam" id="PF17129">
    <property type="entry name" value="Peptidase_M99_C"/>
    <property type="match status" value="1"/>
</dbReference>
<dbReference type="AlphaFoldDB" id="B9L639"/>
<dbReference type="Gene3D" id="3.40.630.10">
    <property type="entry name" value="Zn peptidases"/>
    <property type="match status" value="1"/>
</dbReference>
<dbReference type="KEGG" id="nam:NAMH_1435"/>